<evidence type="ECO:0000256" key="1">
    <source>
        <dbReference type="ARBA" id="ARBA00023002"/>
    </source>
</evidence>
<feature type="domain" description="Fe-containing alcohol dehydrogenase-like C-terminal" evidence="3">
    <location>
        <begin position="178"/>
        <end position="383"/>
    </location>
</feature>
<dbReference type="RefSeq" id="WP_091546801.1">
    <property type="nucleotide sequence ID" value="NZ_FMUS01000032.1"/>
</dbReference>
<dbReference type="InterPro" id="IPR056798">
    <property type="entry name" value="ADH_Fe_C"/>
</dbReference>
<dbReference type="Pfam" id="PF00465">
    <property type="entry name" value="Fe-ADH"/>
    <property type="match status" value="1"/>
</dbReference>
<feature type="domain" description="Alcohol dehydrogenase iron-type/glycerol dehydrogenase GldA" evidence="2">
    <location>
        <begin position="13"/>
        <end position="167"/>
    </location>
</feature>
<dbReference type="InterPro" id="IPR001670">
    <property type="entry name" value="ADH_Fe/GldA"/>
</dbReference>
<sequence>MKSFKEVTEIIHGIDAIQYLQRFKDKRACIVTDATMIKLKIVDNIAEIFEKNGMNYEVFSEVEPDPSFGVVYKGLNHIIKNKPQVLIAVGGGSAIDAAKAIMYFCIKIKEELMDTHEIPKPFFVAIPTTSGTGSEVTAYSVITDKEKNIKIPIIDYLMVPDVAILDPEFTKTIPPHITADTGIDILTHCVEAYVAKNASDFTDALAEKSTAQVFQYLLTAYRDGYNMEAREKLHNASCMAGIAFTNAGLGINHSMAHSLGSYFKIPHGRSNAILMPYIIAFNSKKRDNEGYNHAGVKYAQLAKHIGLPASTVEIGVLSLIEAIKVMKKVMKIPATIKEAGVDRVSFMNALEEISGMSFKDICTSGNPKEVTKEDIRNIYLEAYDG</sequence>
<dbReference type="InterPro" id="IPR039697">
    <property type="entry name" value="Alcohol_dehydrogenase_Fe"/>
</dbReference>
<proteinExistence type="predicted"/>
<dbReference type="FunFam" id="1.20.1090.10:FF:000001">
    <property type="entry name" value="Aldehyde-alcohol dehydrogenase"/>
    <property type="match status" value="1"/>
</dbReference>
<evidence type="ECO:0000313" key="5">
    <source>
        <dbReference type="Proteomes" id="UP000198636"/>
    </source>
</evidence>
<dbReference type="PROSITE" id="PS00913">
    <property type="entry name" value="ADH_IRON_1"/>
    <property type="match status" value="1"/>
</dbReference>
<dbReference type="PANTHER" id="PTHR11496">
    <property type="entry name" value="ALCOHOL DEHYDROGENASE"/>
    <property type="match status" value="1"/>
</dbReference>
<keyword evidence="5" id="KW-1185">Reference proteome</keyword>
<dbReference type="Gene3D" id="3.40.50.1970">
    <property type="match status" value="1"/>
</dbReference>
<dbReference type="GO" id="GO:0046872">
    <property type="term" value="F:metal ion binding"/>
    <property type="evidence" value="ECO:0007669"/>
    <property type="project" value="InterPro"/>
</dbReference>
<dbReference type="Pfam" id="PF25137">
    <property type="entry name" value="ADH_Fe_C"/>
    <property type="match status" value="1"/>
</dbReference>
<dbReference type="FunFam" id="3.40.50.1970:FF:000003">
    <property type="entry name" value="Alcohol dehydrogenase, iron-containing"/>
    <property type="match status" value="1"/>
</dbReference>
<dbReference type="PANTHER" id="PTHR11496:SF83">
    <property type="entry name" value="HYDROXYACID-OXOACID TRANSHYDROGENASE, MITOCHONDRIAL"/>
    <property type="match status" value="1"/>
</dbReference>
<dbReference type="Gene3D" id="1.20.1090.10">
    <property type="entry name" value="Dehydroquinate synthase-like - alpha domain"/>
    <property type="match status" value="1"/>
</dbReference>
<evidence type="ECO:0000313" key="4">
    <source>
        <dbReference type="EMBL" id="SCZ04517.1"/>
    </source>
</evidence>
<dbReference type="STRING" id="1120976.SAMN03080606_03797"/>
<dbReference type="CDD" id="cd08180">
    <property type="entry name" value="PDD"/>
    <property type="match status" value="1"/>
</dbReference>
<protein>
    <submittedName>
        <fullName evidence="4">Alcohol dehydrogenase, class IV</fullName>
    </submittedName>
</protein>
<gene>
    <name evidence="4" type="ORF">SAMN03080606_03797</name>
</gene>
<dbReference type="AlphaFoldDB" id="A0A1G5KVA2"/>
<evidence type="ECO:0000259" key="3">
    <source>
        <dbReference type="Pfam" id="PF25137"/>
    </source>
</evidence>
<evidence type="ECO:0000259" key="2">
    <source>
        <dbReference type="Pfam" id="PF00465"/>
    </source>
</evidence>
<dbReference type="SUPFAM" id="SSF56796">
    <property type="entry name" value="Dehydroquinate synthase-like"/>
    <property type="match status" value="1"/>
</dbReference>
<dbReference type="EMBL" id="FMUS01000032">
    <property type="protein sequence ID" value="SCZ04517.1"/>
    <property type="molecule type" value="Genomic_DNA"/>
</dbReference>
<dbReference type="OrthoDB" id="9804734at2"/>
<dbReference type="Proteomes" id="UP000198636">
    <property type="component" value="Unassembled WGS sequence"/>
</dbReference>
<dbReference type="GO" id="GO:0004022">
    <property type="term" value="F:alcohol dehydrogenase (NAD+) activity"/>
    <property type="evidence" value="ECO:0007669"/>
    <property type="project" value="TreeGrafter"/>
</dbReference>
<name>A0A1G5KVA2_9FIRM</name>
<accession>A0A1G5KVA2</accession>
<keyword evidence="1" id="KW-0560">Oxidoreductase</keyword>
<organism evidence="4 5">
    <name type="scientific">Alkaliphilus peptidifermentans DSM 18978</name>
    <dbReference type="NCBI Taxonomy" id="1120976"/>
    <lineage>
        <taxon>Bacteria</taxon>
        <taxon>Bacillati</taxon>
        <taxon>Bacillota</taxon>
        <taxon>Clostridia</taxon>
        <taxon>Peptostreptococcales</taxon>
        <taxon>Natronincolaceae</taxon>
        <taxon>Alkaliphilus</taxon>
    </lineage>
</organism>
<dbReference type="InterPro" id="IPR018211">
    <property type="entry name" value="ADH_Fe_CS"/>
</dbReference>
<reference evidence="4 5" key="1">
    <citation type="submission" date="2016-10" db="EMBL/GenBank/DDBJ databases">
        <authorList>
            <person name="de Groot N.N."/>
        </authorList>
    </citation>
    <scope>NUCLEOTIDE SEQUENCE [LARGE SCALE GENOMIC DNA]</scope>
    <source>
        <strain evidence="4 5">DSM 18978</strain>
    </source>
</reference>